<dbReference type="GO" id="GO:0009231">
    <property type="term" value="P:riboflavin biosynthetic process"/>
    <property type="evidence" value="ECO:0007669"/>
    <property type="project" value="InterPro"/>
</dbReference>
<dbReference type="Pfam" id="PF01872">
    <property type="entry name" value="RibD_C"/>
    <property type="match status" value="1"/>
</dbReference>
<dbReference type="EMBL" id="JAAXOP010000003">
    <property type="protein sequence ID" value="NKY50194.1"/>
    <property type="molecule type" value="Genomic_DNA"/>
</dbReference>
<dbReference type="Gene3D" id="3.40.430.10">
    <property type="entry name" value="Dihydrofolate Reductase, subunit A"/>
    <property type="match status" value="1"/>
</dbReference>
<gene>
    <name evidence="2" type="ORF">HGA08_08235</name>
</gene>
<keyword evidence="3" id="KW-1185">Reference proteome</keyword>
<evidence type="ECO:0000313" key="3">
    <source>
        <dbReference type="Proteomes" id="UP000565711"/>
    </source>
</evidence>
<evidence type="ECO:0000313" key="2">
    <source>
        <dbReference type="EMBL" id="NKY50194.1"/>
    </source>
</evidence>
<dbReference type="InterPro" id="IPR002734">
    <property type="entry name" value="RibDG_C"/>
</dbReference>
<dbReference type="GO" id="GO:0008703">
    <property type="term" value="F:5-amino-6-(5-phosphoribosylamino)uracil reductase activity"/>
    <property type="evidence" value="ECO:0007669"/>
    <property type="project" value="InterPro"/>
</dbReference>
<dbReference type="PANTHER" id="PTHR38011:SF2">
    <property type="entry name" value="BIFUNCTIONAL DEAMINASE-REDUCTASE DOMAIN PROTEIN"/>
    <property type="match status" value="1"/>
</dbReference>
<dbReference type="AlphaFoldDB" id="A0A846XWV2"/>
<proteinExistence type="predicted"/>
<protein>
    <submittedName>
        <fullName evidence="2">Dihydrofolate reductase family protein</fullName>
    </submittedName>
</protein>
<dbReference type="Proteomes" id="UP000565711">
    <property type="component" value="Unassembled WGS sequence"/>
</dbReference>
<sequence>MKLTVQTFLTLDGVMQAPGGTEEDPSGEFTHGGWQAPFPDPDVGEFVTELNSHASAFVFGRRTFDIFRGHWPDYTDPNDPIATAINTRPKYVASTTLGVADARWRGEHPDTAHLLSGDVVAAVRALKDEPGDELQIWGSGNLLETLLQHDLVDRFRLMTFPLTLGSGRRLFNHGLRPATMRPVDLSVTDLGVVLATYEPAGPVQHGQM</sequence>
<name>A0A846XWV2_9NOCA</name>
<accession>A0A846XWV2</accession>
<dbReference type="RefSeq" id="WP_067870808.1">
    <property type="nucleotide sequence ID" value="NZ_JAAXOP010000003.1"/>
</dbReference>
<reference evidence="2 3" key="1">
    <citation type="submission" date="2020-04" db="EMBL/GenBank/DDBJ databases">
        <title>MicrobeNet Type strains.</title>
        <authorList>
            <person name="Nicholson A.C."/>
        </authorList>
    </citation>
    <scope>NUCLEOTIDE SEQUENCE [LARGE SCALE GENOMIC DNA]</scope>
    <source>
        <strain evidence="2 3">JCM 12354</strain>
    </source>
</reference>
<dbReference type="InterPro" id="IPR050765">
    <property type="entry name" value="Riboflavin_Biosynth_HTPR"/>
</dbReference>
<dbReference type="InterPro" id="IPR024072">
    <property type="entry name" value="DHFR-like_dom_sf"/>
</dbReference>
<dbReference type="PANTHER" id="PTHR38011">
    <property type="entry name" value="DIHYDROFOLATE REDUCTASE FAMILY PROTEIN (AFU_ORTHOLOGUE AFUA_8G06820)"/>
    <property type="match status" value="1"/>
</dbReference>
<evidence type="ECO:0000259" key="1">
    <source>
        <dbReference type="Pfam" id="PF01872"/>
    </source>
</evidence>
<organism evidence="2 3">
    <name type="scientific">Nocardia vermiculata</name>
    <dbReference type="NCBI Taxonomy" id="257274"/>
    <lineage>
        <taxon>Bacteria</taxon>
        <taxon>Bacillati</taxon>
        <taxon>Actinomycetota</taxon>
        <taxon>Actinomycetes</taxon>
        <taxon>Mycobacteriales</taxon>
        <taxon>Nocardiaceae</taxon>
        <taxon>Nocardia</taxon>
    </lineage>
</organism>
<feature type="domain" description="Bacterial bifunctional deaminase-reductase C-terminal" evidence="1">
    <location>
        <begin position="2"/>
        <end position="192"/>
    </location>
</feature>
<dbReference type="SUPFAM" id="SSF53597">
    <property type="entry name" value="Dihydrofolate reductase-like"/>
    <property type="match status" value="1"/>
</dbReference>
<comment type="caution">
    <text evidence="2">The sequence shown here is derived from an EMBL/GenBank/DDBJ whole genome shotgun (WGS) entry which is preliminary data.</text>
</comment>